<accession>A0A930VHM5</accession>
<organism evidence="3 4">
    <name type="scientific">Nocardioides islandensis</name>
    <dbReference type="NCBI Taxonomy" id="433663"/>
    <lineage>
        <taxon>Bacteria</taxon>
        <taxon>Bacillati</taxon>
        <taxon>Actinomycetota</taxon>
        <taxon>Actinomycetes</taxon>
        <taxon>Propionibacteriales</taxon>
        <taxon>Nocardioidaceae</taxon>
        <taxon>Nocardioides</taxon>
    </lineage>
</organism>
<dbReference type="Proteomes" id="UP000640489">
    <property type="component" value="Unassembled WGS sequence"/>
</dbReference>
<dbReference type="InterPro" id="IPR018764">
    <property type="entry name" value="RskA_C"/>
</dbReference>
<proteinExistence type="predicted"/>
<keyword evidence="1" id="KW-0472">Membrane</keyword>
<keyword evidence="4" id="KW-1185">Reference proteome</keyword>
<evidence type="ECO:0000313" key="4">
    <source>
        <dbReference type="Proteomes" id="UP000640489"/>
    </source>
</evidence>
<protein>
    <submittedName>
        <fullName evidence="3">Anti-sigma factor</fullName>
    </submittedName>
</protein>
<keyword evidence="1" id="KW-1133">Transmembrane helix</keyword>
<reference evidence="3" key="1">
    <citation type="submission" date="2020-11" db="EMBL/GenBank/DDBJ databases">
        <title>Nocardioides sp. nov., isolated from Soil of Cynanchum wilfordii Hemsley rhizosphere.</title>
        <authorList>
            <person name="Lee J.-S."/>
            <person name="Suh M.K."/>
            <person name="Kim J.-S."/>
        </authorList>
    </citation>
    <scope>NUCLEOTIDE SEQUENCE</scope>
    <source>
        <strain evidence="3">KCTC 19275</strain>
    </source>
</reference>
<keyword evidence="1" id="KW-0812">Transmembrane</keyword>
<feature type="domain" description="Anti-sigma K factor RskA C-terminal" evidence="2">
    <location>
        <begin position="60"/>
        <end position="183"/>
    </location>
</feature>
<sequence>MDDSDLTPAERAEIERIDHVLADEAVWMEPPAHLQEAVVAAVAAESGALTRRRRLRLALVGVAATVLLAVGVTVGVQLTRDDPVQFAASLSGTELAPDATGDVTMTKTPSGWDIRLHATGLPRREDGEFYEAWLKDDSGLLVPIGTFNDGREVTLWAGVPPSAFSTMTITQEVADGDQTSSGQVVLVGEAEES</sequence>
<dbReference type="Pfam" id="PF10099">
    <property type="entry name" value="RskA_C"/>
    <property type="match status" value="1"/>
</dbReference>
<name>A0A930VHM5_9ACTN</name>
<gene>
    <name evidence="3" type="ORF">ISU07_18045</name>
</gene>
<dbReference type="AlphaFoldDB" id="A0A930VHM5"/>
<dbReference type="GO" id="GO:0005886">
    <property type="term" value="C:plasma membrane"/>
    <property type="evidence" value="ECO:0007669"/>
    <property type="project" value="InterPro"/>
</dbReference>
<evidence type="ECO:0000313" key="3">
    <source>
        <dbReference type="EMBL" id="MBF4765038.1"/>
    </source>
</evidence>
<evidence type="ECO:0000259" key="2">
    <source>
        <dbReference type="Pfam" id="PF10099"/>
    </source>
</evidence>
<evidence type="ECO:0000256" key="1">
    <source>
        <dbReference type="SAM" id="Phobius"/>
    </source>
</evidence>
<dbReference type="EMBL" id="JADKPN010000012">
    <property type="protein sequence ID" value="MBF4765038.1"/>
    <property type="molecule type" value="Genomic_DNA"/>
</dbReference>
<comment type="caution">
    <text evidence="3">The sequence shown here is derived from an EMBL/GenBank/DDBJ whole genome shotgun (WGS) entry which is preliminary data.</text>
</comment>
<feature type="transmembrane region" description="Helical" evidence="1">
    <location>
        <begin position="57"/>
        <end position="78"/>
    </location>
</feature>
<dbReference type="RefSeq" id="WP_194708216.1">
    <property type="nucleotide sequence ID" value="NZ_JADKPN010000012.1"/>
</dbReference>